<name>A0A4Z2GSY2_9TELE</name>
<feature type="compositionally biased region" description="Basic and acidic residues" evidence="1">
    <location>
        <begin position="1"/>
        <end position="23"/>
    </location>
</feature>
<dbReference type="AlphaFoldDB" id="A0A4Z2GSY2"/>
<feature type="region of interest" description="Disordered" evidence="1">
    <location>
        <begin position="1"/>
        <end position="32"/>
    </location>
</feature>
<gene>
    <name evidence="2" type="ORF">EYF80_033451</name>
</gene>
<reference evidence="2 3" key="1">
    <citation type="submission" date="2019-03" db="EMBL/GenBank/DDBJ databases">
        <title>First draft genome of Liparis tanakae, snailfish: a comprehensive survey of snailfish specific genes.</title>
        <authorList>
            <person name="Kim W."/>
            <person name="Song I."/>
            <person name="Jeong J.-H."/>
            <person name="Kim D."/>
            <person name="Kim S."/>
            <person name="Ryu S."/>
            <person name="Song J.Y."/>
            <person name="Lee S.K."/>
        </authorList>
    </citation>
    <scope>NUCLEOTIDE SEQUENCE [LARGE SCALE GENOMIC DNA]</scope>
    <source>
        <tissue evidence="2">Muscle</tissue>
    </source>
</reference>
<evidence type="ECO:0000313" key="2">
    <source>
        <dbReference type="EMBL" id="TNN56340.1"/>
    </source>
</evidence>
<proteinExistence type="predicted"/>
<sequence>MWRRRPADSNRRLLLSGRKEARTQDPIIRPPGLQQRGVSMMVLLTYGRTLVACITGSNSK</sequence>
<keyword evidence="3" id="KW-1185">Reference proteome</keyword>
<organism evidence="2 3">
    <name type="scientific">Liparis tanakae</name>
    <name type="common">Tanaka's snailfish</name>
    <dbReference type="NCBI Taxonomy" id="230148"/>
    <lineage>
        <taxon>Eukaryota</taxon>
        <taxon>Metazoa</taxon>
        <taxon>Chordata</taxon>
        <taxon>Craniata</taxon>
        <taxon>Vertebrata</taxon>
        <taxon>Euteleostomi</taxon>
        <taxon>Actinopterygii</taxon>
        <taxon>Neopterygii</taxon>
        <taxon>Teleostei</taxon>
        <taxon>Neoteleostei</taxon>
        <taxon>Acanthomorphata</taxon>
        <taxon>Eupercaria</taxon>
        <taxon>Perciformes</taxon>
        <taxon>Cottioidei</taxon>
        <taxon>Cottales</taxon>
        <taxon>Liparidae</taxon>
        <taxon>Liparis</taxon>
    </lineage>
</organism>
<protein>
    <submittedName>
        <fullName evidence="2">Uncharacterized protein</fullName>
    </submittedName>
</protein>
<comment type="caution">
    <text evidence="2">The sequence shown here is derived from an EMBL/GenBank/DDBJ whole genome shotgun (WGS) entry which is preliminary data.</text>
</comment>
<dbReference type="EMBL" id="SRLO01000431">
    <property type="protein sequence ID" value="TNN56340.1"/>
    <property type="molecule type" value="Genomic_DNA"/>
</dbReference>
<evidence type="ECO:0000256" key="1">
    <source>
        <dbReference type="SAM" id="MobiDB-lite"/>
    </source>
</evidence>
<accession>A0A4Z2GSY2</accession>
<dbReference type="Proteomes" id="UP000314294">
    <property type="component" value="Unassembled WGS sequence"/>
</dbReference>
<evidence type="ECO:0000313" key="3">
    <source>
        <dbReference type="Proteomes" id="UP000314294"/>
    </source>
</evidence>